<feature type="chain" id="PRO_5018150925" evidence="1">
    <location>
        <begin position="19"/>
        <end position="52"/>
    </location>
</feature>
<feature type="signal peptide" evidence="1">
    <location>
        <begin position="1"/>
        <end position="18"/>
    </location>
</feature>
<evidence type="ECO:0000256" key="1">
    <source>
        <dbReference type="SAM" id="SignalP"/>
    </source>
</evidence>
<sequence length="52" mass="6001">MLALAFLLAGYCIMRLEGVQNKFSKTRSSVCCAMESSFYMLFFNSHQMYISM</sequence>
<proteinExistence type="predicted"/>
<protein>
    <submittedName>
        <fullName evidence="2">Uncharacterized protein</fullName>
    </submittedName>
</protein>
<keyword evidence="1" id="KW-0732">Signal</keyword>
<accession>A0A3P6D4N5</accession>
<dbReference type="AlphaFoldDB" id="A0A3P6D4N5"/>
<evidence type="ECO:0000313" key="2">
    <source>
        <dbReference type="EMBL" id="VDD19594.1"/>
    </source>
</evidence>
<reference evidence="2" key="1">
    <citation type="submission" date="2018-11" db="EMBL/GenBank/DDBJ databases">
        <authorList>
            <consortium name="Genoscope - CEA"/>
            <person name="William W."/>
        </authorList>
    </citation>
    <scope>NUCLEOTIDE SEQUENCE</scope>
</reference>
<organism evidence="2">
    <name type="scientific">Brassica oleracea</name>
    <name type="common">Wild cabbage</name>
    <dbReference type="NCBI Taxonomy" id="3712"/>
    <lineage>
        <taxon>Eukaryota</taxon>
        <taxon>Viridiplantae</taxon>
        <taxon>Streptophyta</taxon>
        <taxon>Embryophyta</taxon>
        <taxon>Tracheophyta</taxon>
        <taxon>Spermatophyta</taxon>
        <taxon>Magnoliopsida</taxon>
        <taxon>eudicotyledons</taxon>
        <taxon>Gunneridae</taxon>
        <taxon>Pentapetalae</taxon>
        <taxon>rosids</taxon>
        <taxon>malvids</taxon>
        <taxon>Brassicales</taxon>
        <taxon>Brassicaceae</taxon>
        <taxon>Brassiceae</taxon>
        <taxon>Brassica</taxon>
    </lineage>
</organism>
<gene>
    <name evidence="2" type="ORF">BOLC2T06802H</name>
</gene>
<dbReference type="EMBL" id="LR031874">
    <property type="protein sequence ID" value="VDD19594.1"/>
    <property type="molecule type" value="Genomic_DNA"/>
</dbReference>
<name>A0A3P6D4N5_BRAOL</name>